<feature type="domain" description="Phosphotyrosine protein phosphatase I" evidence="3">
    <location>
        <begin position="3"/>
        <end position="152"/>
    </location>
</feature>
<comment type="caution">
    <text evidence="4">The sequence shown here is derived from an EMBL/GenBank/DDBJ whole genome shotgun (WGS) entry which is preliminary data.</text>
</comment>
<organism evidence="4 5">
    <name type="scientific">Piscinibacterium candidicorallinum</name>
    <dbReference type="NCBI Taxonomy" id="1793872"/>
    <lineage>
        <taxon>Bacteria</taxon>
        <taxon>Pseudomonadati</taxon>
        <taxon>Pseudomonadota</taxon>
        <taxon>Betaproteobacteria</taxon>
        <taxon>Burkholderiales</taxon>
        <taxon>Piscinibacterium</taxon>
    </lineage>
</organism>
<dbReference type="InterPro" id="IPR017867">
    <property type="entry name" value="Tyr_phospatase_low_mol_wt"/>
</dbReference>
<dbReference type="EC" id="3.1.3.48" evidence="4"/>
<evidence type="ECO:0000256" key="1">
    <source>
        <dbReference type="ARBA" id="ARBA00011063"/>
    </source>
</evidence>
<keyword evidence="5" id="KW-1185">Reference proteome</keyword>
<dbReference type="EMBL" id="JBHRTI010000003">
    <property type="protein sequence ID" value="MFC3146607.1"/>
    <property type="molecule type" value="Genomic_DNA"/>
</dbReference>
<dbReference type="InterPro" id="IPR036196">
    <property type="entry name" value="Ptyr_pPase_sf"/>
</dbReference>
<evidence type="ECO:0000313" key="4">
    <source>
        <dbReference type="EMBL" id="MFC3146607.1"/>
    </source>
</evidence>
<dbReference type="PANTHER" id="PTHR47439:SF1">
    <property type="entry name" value="ACID PHOSPHATASE"/>
    <property type="match status" value="1"/>
</dbReference>
<dbReference type="InterPro" id="IPR023485">
    <property type="entry name" value="Ptyr_pPase"/>
</dbReference>
<dbReference type="CDD" id="cd16343">
    <property type="entry name" value="LMWPTP"/>
    <property type="match status" value="1"/>
</dbReference>
<name>A0ABV7H5K0_9BURK</name>
<proteinExistence type="inferred from homology"/>
<reference evidence="5" key="1">
    <citation type="journal article" date="2019" name="Int. J. Syst. Evol. Microbiol.">
        <title>The Global Catalogue of Microorganisms (GCM) 10K type strain sequencing project: providing services to taxonomists for standard genome sequencing and annotation.</title>
        <authorList>
            <consortium name="The Broad Institute Genomics Platform"/>
            <consortium name="The Broad Institute Genome Sequencing Center for Infectious Disease"/>
            <person name="Wu L."/>
            <person name="Ma J."/>
        </authorList>
    </citation>
    <scope>NUCLEOTIDE SEQUENCE [LARGE SCALE GENOMIC DNA]</scope>
    <source>
        <strain evidence="5">KCTC 52168</strain>
    </source>
</reference>
<keyword evidence="2 4" id="KW-0378">Hydrolase</keyword>
<dbReference type="PRINTS" id="PR00719">
    <property type="entry name" value="LMWPTPASE"/>
</dbReference>
<accession>A0ABV7H5K0</accession>
<dbReference type="InterPro" id="IPR052995">
    <property type="entry name" value="LMW-PTP"/>
</dbReference>
<evidence type="ECO:0000259" key="3">
    <source>
        <dbReference type="SMART" id="SM00226"/>
    </source>
</evidence>
<evidence type="ECO:0000313" key="5">
    <source>
        <dbReference type="Proteomes" id="UP001595556"/>
    </source>
</evidence>
<protein>
    <submittedName>
        <fullName evidence="4">Low molecular weight protein-tyrosine-phosphatase</fullName>
        <ecNumber evidence="4">3.1.3.48</ecNumber>
    </submittedName>
</protein>
<comment type="similarity">
    <text evidence="1">Belongs to the low molecular weight phosphotyrosine protein phosphatase family.</text>
</comment>
<dbReference type="RefSeq" id="WP_377300957.1">
    <property type="nucleotide sequence ID" value="NZ_CP180191.1"/>
</dbReference>
<dbReference type="Proteomes" id="UP001595556">
    <property type="component" value="Unassembled WGS sequence"/>
</dbReference>
<dbReference type="SUPFAM" id="SSF52788">
    <property type="entry name" value="Phosphotyrosine protein phosphatases I"/>
    <property type="match status" value="1"/>
</dbReference>
<dbReference type="PANTHER" id="PTHR47439">
    <property type="entry name" value="LOW MOLECULAR WEIGHT PHOSPHOTYROSINE PROTEIN PHOSPHATASE-RELATED"/>
    <property type="match status" value="1"/>
</dbReference>
<sequence length="163" mass="18272">MKTSILFVCMGNICRSPAAEGVFRAMVKSANLESEVRIDSAGTHAYHVGEAPDARTQAACRKRGYDVTDLRARQITVDDFREFDYILAMDWDNLTLLQQICPKQYKHKLMLLMRFASDHEEATVPDPYYGGPEGFSKVLDLVEDACSGLVDVVRKRANMYAAA</sequence>
<dbReference type="Pfam" id="PF01451">
    <property type="entry name" value="LMWPc"/>
    <property type="match status" value="1"/>
</dbReference>
<dbReference type="Gene3D" id="3.40.50.2300">
    <property type="match status" value="1"/>
</dbReference>
<evidence type="ECO:0000256" key="2">
    <source>
        <dbReference type="ARBA" id="ARBA00022801"/>
    </source>
</evidence>
<gene>
    <name evidence="4" type="ORF">ACFOEN_03010</name>
</gene>
<dbReference type="SMART" id="SM00226">
    <property type="entry name" value="LMWPc"/>
    <property type="match status" value="1"/>
</dbReference>
<dbReference type="GO" id="GO:0004725">
    <property type="term" value="F:protein tyrosine phosphatase activity"/>
    <property type="evidence" value="ECO:0007669"/>
    <property type="project" value="UniProtKB-EC"/>
</dbReference>